<protein>
    <submittedName>
        <fullName evidence="5">Glycerol acyltransferase</fullName>
    </submittedName>
</protein>
<dbReference type="EMBL" id="DMAN01000202">
    <property type="protein sequence ID" value="HAE27296.1"/>
    <property type="molecule type" value="Genomic_DNA"/>
</dbReference>
<comment type="caution">
    <text evidence="5">The sequence shown here is derived from an EMBL/GenBank/DDBJ whole genome shotgun (WGS) entry which is preliminary data.</text>
</comment>
<dbReference type="PANTHER" id="PTHR10434:SF9">
    <property type="entry name" value="PHOSPHOLIPID_GLYCEROL ACYLTRANSFERASE DOMAIN-CONTAINING PROTEIN"/>
    <property type="match status" value="1"/>
</dbReference>
<organism evidence="5 6">
    <name type="scientific">Hyphomonas adhaerens</name>
    <dbReference type="NCBI Taxonomy" id="81029"/>
    <lineage>
        <taxon>Bacteria</taxon>
        <taxon>Pseudomonadati</taxon>
        <taxon>Pseudomonadota</taxon>
        <taxon>Alphaproteobacteria</taxon>
        <taxon>Hyphomonadales</taxon>
        <taxon>Hyphomonadaceae</taxon>
        <taxon>Hyphomonas</taxon>
    </lineage>
</organism>
<reference evidence="5 6" key="1">
    <citation type="journal article" date="2018" name="Nat. Biotechnol.">
        <title>A standardized bacterial taxonomy based on genome phylogeny substantially revises the tree of life.</title>
        <authorList>
            <person name="Parks D.H."/>
            <person name="Chuvochina M."/>
            <person name="Waite D.W."/>
            <person name="Rinke C."/>
            <person name="Skarshewski A."/>
            <person name="Chaumeil P.A."/>
            <person name="Hugenholtz P."/>
        </authorList>
    </citation>
    <scope>NUCLEOTIDE SEQUENCE [LARGE SCALE GENOMIC DNA]</scope>
    <source>
        <strain evidence="5">UBA8733</strain>
    </source>
</reference>
<evidence type="ECO:0000259" key="4">
    <source>
        <dbReference type="SMART" id="SM00563"/>
    </source>
</evidence>
<comment type="pathway">
    <text evidence="1">Lipid metabolism.</text>
</comment>
<dbReference type="InterPro" id="IPR002123">
    <property type="entry name" value="Plipid/glycerol_acylTrfase"/>
</dbReference>
<evidence type="ECO:0000256" key="1">
    <source>
        <dbReference type="ARBA" id="ARBA00005189"/>
    </source>
</evidence>
<name>A0A3B9GYK6_9PROT</name>
<dbReference type="GO" id="GO:0003841">
    <property type="term" value="F:1-acylglycerol-3-phosphate O-acyltransferase activity"/>
    <property type="evidence" value="ECO:0007669"/>
    <property type="project" value="TreeGrafter"/>
</dbReference>
<gene>
    <name evidence="5" type="ORF">DCG58_09065</name>
</gene>
<dbReference type="AlphaFoldDB" id="A0A3B9GYK6"/>
<accession>A0A3B9GYK6</accession>
<dbReference type="Proteomes" id="UP000259610">
    <property type="component" value="Unassembled WGS sequence"/>
</dbReference>
<sequence>MPFSARTLRDFCVRKAYTLVQKGTLMTNEDGPVQHPRGKFGKPGPYRGVFSEGVRGLSWLCLKAAGWHVATDWPGAAKSVVIAAPHTSNIDGLLMLAIAGWYRQKLSWMGKASLVSGPLGGLVRRAGCVPVDRSKSADVVSLMREAFEEAGSLHLAVSPEGTRNANANWKTGFWHIAKSAGVPMLIAVLDFGTKEMRFEGPMMPGEDIEADMAEIVSYYRDAEGKHPEKFVLPD</sequence>
<evidence type="ECO:0000313" key="5">
    <source>
        <dbReference type="EMBL" id="HAE27296.1"/>
    </source>
</evidence>
<dbReference type="Pfam" id="PF01553">
    <property type="entry name" value="Acyltransferase"/>
    <property type="match status" value="1"/>
</dbReference>
<keyword evidence="2 5" id="KW-0808">Transferase</keyword>
<proteinExistence type="predicted"/>
<dbReference type="SMART" id="SM00563">
    <property type="entry name" value="PlsC"/>
    <property type="match status" value="1"/>
</dbReference>
<dbReference type="SUPFAM" id="SSF69593">
    <property type="entry name" value="Glycerol-3-phosphate (1)-acyltransferase"/>
    <property type="match status" value="1"/>
</dbReference>
<dbReference type="PANTHER" id="PTHR10434">
    <property type="entry name" value="1-ACYL-SN-GLYCEROL-3-PHOSPHATE ACYLTRANSFERASE"/>
    <property type="match status" value="1"/>
</dbReference>
<feature type="domain" description="Phospholipid/glycerol acyltransferase" evidence="4">
    <location>
        <begin position="80"/>
        <end position="192"/>
    </location>
</feature>
<keyword evidence="3 5" id="KW-0012">Acyltransferase</keyword>
<evidence type="ECO:0000256" key="2">
    <source>
        <dbReference type="ARBA" id="ARBA00022679"/>
    </source>
</evidence>
<dbReference type="GO" id="GO:0006654">
    <property type="term" value="P:phosphatidic acid biosynthetic process"/>
    <property type="evidence" value="ECO:0007669"/>
    <property type="project" value="TreeGrafter"/>
</dbReference>
<evidence type="ECO:0000313" key="6">
    <source>
        <dbReference type="Proteomes" id="UP000259610"/>
    </source>
</evidence>
<evidence type="ECO:0000256" key="3">
    <source>
        <dbReference type="ARBA" id="ARBA00023315"/>
    </source>
</evidence>